<evidence type="ECO:0000256" key="2">
    <source>
        <dbReference type="SAM" id="SignalP"/>
    </source>
</evidence>
<protein>
    <submittedName>
        <fullName evidence="3">Uncharacterized protein</fullName>
    </submittedName>
</protein>
<reference evidence="3 4" key="1">
    <citation type="journal article" date="2020" name="Syst. Appl. Microbiol.">
        <title>Alienimonas chondri sp. nov., a novel planctomycete isolated from the biofilm of the red alga Chondrus crispus.</title>
        <authorList>
            <person name="Vitorino I."/>
            <person name="Albuquerque L."/>
            <person name="Wiegand S."/>
            <person name="Kallscheuer N."/>
            <person name="da Costa M.S."/>
            <person name="Lobo-da-Cunha A."/>
            <person name="Jogler C."/>
            <person name="Lage O.M."/>
        </authorList>
    </citation>
    <scope>NUCLEOTIDE SEQUENCE [LARGE SCALE GENOMIC DNA]</scope>
    <source>
        <strain evidence="3 4">LzC2</strain>
    </source>
</reference>
<keyword evidence="2" id="KW-0732">Signal</keyword>
<feature type="transmembrane region" description="Helical" evidence="1">
    <location>
        <begin position="33"/>
        <end position="54"/>
    </location>
</feature>
<dbReference type="RefSeq" id="WP_171188231.1">
    <property type="nucleotide sequence ID" value="NZ_WTPX01000100.1"/>
</dbReference>
<evidence type="ECO:0000313" key="3">
    <source>
        <dbReference type="EMBL" id="NNJ26827.1"/>
    </source>
</evidence>
<feature type="transmembrane region" description="Helical" evidence="1">
    <location>
        <begin position="98"/>
        <end position="117"/>
    </location>
</feature>
<keyword evidence="4" id="KW-1185">Reference proteome</keyword>
<organism evidence="3 4">
    <name type="scientific">Alienimonas chondri</name>
    <dbReference type="NCBI Taxonomy" id="2681879"/>
    <lineage>
        <taxon>Bacteria</taxon>
        <taxon>Pseudomonadati</taxon>
        <taxon>Planctomycetota</taxon>
        <taxon>Planctomycetia</taxon>
        <taxon>Planctomycetales</taxon>
        <taxon>Planctomycetaceae</taxon>
        <taxon>Alienimonas</taxon>
    </lineage>
</organism>
<evidence type="ECO:0000256" key="1">
    <source>
        <dbReference type="SAM" id="Phobius"/>
    </source>
</evidence>
<keyword evidence="1" id="KW-0812">Transmembrane</keyword>
<name>A0ABX1VG61_9PLAN</name>
<comment type="caution">
    <text evidence="3">The sequence shown here is derived from an EMBL/GenBank/DDBJ whole genome shotgun (WGS) entry which is preliminary data.</text>
</comment>
<dbReference type="Proteomes" id="UP000609651">
    <property type="component" value="Unassembled WGS sequence"/>
</dbReference>
<feature type="transmembrane region" description="Helical" evidence="1">
    <location>
        <begin position="66"/>
        <end position="86"/>
    </location>
</feature>
<keyword evidence="1" id="KW-1133">Transmembrane helix</keyword>
<accession>A0ABX1VG61</accession>
<sequence>MRVARWFLLYTAATLAAAALAAGAAAALDVDRTAAIGILCAAIGLMPGTVVLGLRGRYGSPAAAPGLFALGAALRFAAAPGGVLLIRSTVPRAPAEAVAATLVVTLLAGLAVEFAALRSNSA</sequence>
<keyword evidence="1" id="KW-0472">Membrane</keyword>
<proteinExistence type="predicted"/>
<feature type="signal peptide" evidence="2">
    <location>
        <begin position="1"/>
        <end position="21"/>
    </location>
</feature>
<feature type="chain" id="PRO_5045146339" evidence="2">
    <location>
        <begin position="22"/>
        <end position="122"/>
    </location>
</feature>
<gene>
    <name evidence="3" type="ORF">LzC2_29220</name>
</gene>
<dbReference type="EMBL" id="WTPX01000100">
    <property type="protein sequence ID" value="NNJ26827.1"/>
    <property type="molecule type" value="Genomic_DNA"/>
</dbReference>
<evidence type="ECO:0000313" key="4">
    <source>
        <dbReference type="Proteomes" id="UP000609651"/>
    </source>
</evidence>